<evidence type="ECO:0000313" key="3">
    <source>
        <dbReference type="EMBL" id="MBB6094701.1"/>
    </source>
</evidence>
<name>A0A841HN46_9GAMM</name>
<feature type="transmembrane region" description="Helical" evidence="1">
    <location>
        <begin position="120"/>
        <end position="140"/>
    </location>
</feature>
<evidence type="ECO:0000259" key="2">
    <source>
        <dbReference type="Pfam" id="PF01757"/>
    </source>
</evidence>
<feature type="transmembrane region" description="Helical" evidence="1">
    <location>
        <begin position="20"/>
        <end position="41"/>
    </location>
</feature>
<evidence type="ECO:0000313" key="4">
    <source>
        <dbReference type="Proteomes" id="UP000588068"/>
    </source>
</evidence>
<organism evidence="3 4">
    <name type="scientific">Povalibacter uvarum</name>
    <dbReference type="NCBI Taxonomy" id="732238"/>
    <lineage>
        <taxon>Bacteria</taxon>
        <taxon>Pseudomonadati</taxon>
        <taxon>Pseudomonadota</taxon>
        <taxon>Gammaproteobacteria</taxon>
        <taxon>Steroidobacterales</taxon>
        <taxon>Steroidobacteraceae</taxon>
        <taxon>Povalibacter</taxon>
    </lineage>
</organism>
<feature type="domain" description="Acyltransferase 3" evidence="2">
    <location>
        <begin position="14"/>
        <end position="345"/>
    </location>
</feature>
<dbReference type="Proteomes" id="UP000588068">
    <property type="component" value="Unassembled WGS sequence"/>
</dbReference>
<feature type="transmembrane region" description="Helical" evidence="1">
    <location>
        <begin position="53"/>
        <end position="78"/>
    </location>
</feature>
<feature type="transmembrane region" description="Helical" evidence="1">
    <location>
        <begin position="90"/>
        <end position="114"/>
    </location>
</feature>
<gene>
    <name evidence="3" type="ORF">HNQ60_003588</name>
</gene>
<proteinExistence type="predicted"/>
<keyword evidence="1" id="KW-1133">Transmembrane helix</keyword>
<dbReference type="AlphaFoldDB" id="A0A841HN46"/>
<dbReference type="RefSeq" id="WP_184334104.1">
    <property type="nucleotide sequence ID" value="NZ_JACHHZ010000004.1"/>
</dbReference>
<dbReference type="EMBL" id="JACHHZ010000004">
    <property type="protein sequence ID" value="MBB6094701.1"/>
    <property type="molecule type" value="Genomic_DNA"/>
</dbReference>
<feature type="transmembrane region" description="Helical" evidence="1">
    <location>
        <begin position="181"/>
        <end position="206"/>
    </location>
</feature>
<dbReference type="InterPro" id="IPR002656">
    <property type="entry name" value="Acyl_transf_3_dom"/>
</dbReference>
<protein>
    <submittedName>
        <fullName evidence="3">Peptidoglycan/LPS O-acetylase OafA/YrhL</fullName>
    </submittedName>
</protein>
<reference evidence="3 4" key="1">
    <citation type="submission" date="2020-08" db="EMBL/GenBank/DDBJ databases">
        <title>Genomic Encyclopedia of Type Strains, Phase IV (KMG-IV): sequencing the most valuable type-strain genomes for metagenomic binning, comparative biology and taxonomic classification.</title>
        <authorList>
            <person name="Goeker M."/>
        </authorList>
    </citation>
    <scope>NUCLEOTIDE SEQUENCE [LARGE SCALE GENOMIC DNA]</scope>
    <source>
        <strain evidence="3 4">DSM 26723</strain>
    </source>
</reference>
<sequence>MTMSLPTTKKKDFNAALNGYRGLCAMLVFVFHVGSAGILLWPSGNWVKDSITYLWTSLTYGVEMFFMISGFVILASLLRHRSIGGFLHDRVARIFSAWVPALCAVTLMCIVLQIPPLRGLNPIEAAALFVGNLFLLPPIVRFPMIHQVSWSLSYEWVFYLTAAMGLFIYRKSQQRYALLALWLTLGALFIMLFPRALFFVTGVLVFKYRDWFAQRSQWLRFPLVSLLIFLVAWRATGAFKAHMNDTIFDYILDGRWIALVIAFIASLHMFASVTLNASRQATVLCGRIFQFLGNISYSFYLWHALVMAFMKKFITPLILPEYGVAVALTVFAVGSLAVSLPVSWISWRLFEVKLANVMRGASTRRAEVGGTVRAA</sequence>
<feature type="transmembrane region" description="Helical" evidence="1">
    <location>
        <begin position="322"/>
        <end position="350"/>
    </location>
</feature>
<keyword evidence="1" id="KW-0812">Transmembrane</keyword>
<comment type="caution">
    <text evidence="3">The sequence shown here is derived from an EMBL/GenBank/DDBJ whole genome shotgun (WGS) entry which is preliminary data.</text>
</comment>
<dbReference type="GO" id="GO:0009103">
    <property type="term" value="P:lipopolysaccharide biosynthetic process"/>
    <property type="evidence" value="ECO:0007669"/>
    <property type="project" value="TreeGrafter"/>
</dbReference>
<accession>A0A841HN46</accession>
<dbReference type="GO" id="GO:0016747">
    <property type="term" value="F:acyltransferase activity, transferring groups other than amino-acyl groups"/>
    <property type="evidence" value="ECO:0007669"/>
    <property type="project" value="InterPro"/>
</dbReference>
<feature type="transmembrane region" description="Helical" evidence="1">
    <location>
        <begin position="152"/>
        <end position="169"/>
    </location>
</feature>
<dbReference type="Pfam" id="PF01757">
    <property type="entry name" value="Acyl_transf_3"/>
    <property type="match status" value="1"/>
</dbReference>
<keyword evidence="4" id="KW-1185">Reference proteome</keyword>
<keyword evidence="1" id="KW-0472">Membrane</keyword>
<dbReference type="PANTHER" id="PTHR23028">
    <property type="entry name" value="ACETYLTRANSFERASE"/>
    <property type="match status" value="1"/>
</dbReference>
<evidence type="ECO:0000256" key="1">
    <source>
        <dbReference type="SAM" id="Phobius"/>
    </source>
</evidence>
<feature type="transmembrane region" description="Helical" evidence="1">
    <location>
        <begin position="218"/>
        <end position="236"/>
    </location>
</feature>
<feature type="transmembrane region" description="Helical" evidence="1">
    <location>
        <begin position="288"/>
        <end position="310"/>
    </location>
</feature>
<dbReference type="PANTHER" id="PTHR23028:SF53">
    <property type="entry name" value="ACYL_TRANSF_3 DOMAIN-CONTAINING PROTEIN"/>
    <property type="match status" value="1"/>
</dbReference>
<dbReference type="InterPro" id="IPR050879">
    <property type="entry name" value="Acyltransferase_3"/>
</dbReference>
<dbReference type="GO" id="GO:0016020">
    <property type="term" value="C:membrane"/>
    <property type="evidence" value="ECO:0007669"/>
    <property type="project" value="TreeGrafter"/>
</dbReference>
<feature type="transmembrane region" description="Helical" evidence="1">
    <location>
        <begin position="256"/>
        <end position="276"/>
    </location>
</feature>